<dbReference type="PANTHER" id="PTHR24252:SF7">
    <property type="entry name" value="HYALIN"/>
    <property type="match status" value="1"/>
</dbReference>
<dbReference type="InterPro" id="IPR033116">
    <property type="entry name" value="TRYPSIN_SER"/>
</dbReference>
<comment type="caution">
    <text evidence="4">The sequence shown here is derived from an EMBL/GenBank/DDBJ whole genome shotgun (WGS) entry which is preliminary data.</text>
</comment>
<dbReference type="CDD" id="cd00190">
    <property type="entry name" value="Tryp_SPc"/>
    <property type="match status" value="1"/>
</dbReference>
<dbReference type="Gene3D" id="2.40.10.10">
    <property type="entry name" value="Trypsin-like serine proteases"/>
    <property type="match status" value="1"/>
</dbReference>
<dbReference type="Proteomes" id="UP000322981">
    <property type="component" value="Unassembled WGS sequence"/>
</dbReference>
<dbReference type="RefSeq" id="WP_150093705.1">
    <property type="nucleotide sequence ID" value="NZ_JBFUOH010000075.1"/>
</dbReference>
<dbReference type="SUPFAM" id="SSF50494">
    <property type="entry name" value="Trypsin-like serine proteases"/>
    <property type="match status" value="1"/>
</dbReference>
<dbReference type="InterPro" id="IPR043504">
    <property type="entry name" value="Peptidase_S1_PA_chymotrypsin"/>
</dbReference>
<dbReference type="InterPro" id="IPR009003">
    <property type="entry name" value="Peptidase_S1_PA"/>
</dbReference>
<dbReference type="PROSITE" id="PS50240">
    <property type="entry name" value="TRYPSIN_DOM"/>
    <property type="match status" value="1"/>
</dbReference>
<evidence type="ECO:0000256" key="2">
    <source>
        <dbReference type="RuleBase" id="RU363034"/>
    </source>
</evidence>
<dbReference type="PROSITE" id="PS00135">
    <property type="entry name" value="TRYPSIN_SER"/>
    <property type="match status" value="1"/>
</dbReference>
<reference evidence="4 5" key="1">
    <citation type="submission" date="2019-09" db="EMBL/GenBank/DDBJ databases">
        <title>Whole-genome sequence of the purple sulfur bacterium Thiohalocapsa marina DSM 19078.</title>
        <authorList>
            <person name="Kyndt J.A."/>
            <person name="Meyer T.E."/>
        </authorList>
    </citation>
    <scope>NUCLEOTIDE SEQUENCE [LARGE SCALE GENOMIC DNA]</scope>
    <source>
        <strain evidence="4 5">DSM 19078</strain>
    </source>
</reference>
<sequence length="454" mass="49054">MKIRMLQIAPFAFIAAATFSGGSSEVYAQTGVHFGLADNLIKSQDNQRIVGGQDASIEDYPWQVALMSGNFQFCGGSILSERWVLTAAHCENSSLTHIRAGVTNKTDSATGQDIAVLRQIPHPNYGQLNELDSDMMLLELAAPIDLSGSKAMPVPIMTQELAGAGLQDPGVSAKISGWGALSEGGSSSDILQEATVPVVSNAEAAEEYGAGSITPNMIAAGYPGIGGTDTCQGDSGGPMVVEDPDPTNLKGYRLAGVTSFGIGCARPDFVGIYARVSQFENWVLGKLSTGECLLNWAERSYPSMFAPAGRETQFSDPYDFRFYAHTNSYLGVSRVDNHVYYLDSNGFYDVGLMSDWLPQAGCEPKPTECLFDWAEQQFSEMFPPLGGIDVVSYTYSYRYYPMIGTYLGLNSADNQIRYIAADGIERGAGSYDYWMEQSGCNAPLMETAAEKREN</sequence>
<dbReference type="Pfam" id="PF00089">
    <property type="entry name" value="Trypsin"/>
    <property type="match status" value="1"/>
</dbReference>
<evidence type="ECO:0000313" key="4">
    <source>
        <dbReference type="EMBL" id="KAA6184480.1"/>
    </source>
</evidence>
<dbReference type="PANTHER" id="PTHR24252">
    <property type="entry name" value="ACROSIN-RELATED"/>
    <property type="match status" value="1"/>
</dbReference>
<gene>
    <name evidence="4" type="ORF">F2Q65_12255</name>
</gene>
<dbReference type="EMBL" id="VWXX01000019">
    <property type="protein sequence ID" value="KAA6184480.1"/>
    <property type="molecule type" value="Genomic_DNA"/>
</dbReference>
<feature type="domain" description="Peptidase S1" evidence="3">
    <location>
        <begin position="49"/>
        <end position="288"/>
    </location>
</feature>
<keyword evidence="5" id="KW-1185">Reference proteome</keyword>
<name>A0A5M8FKH1_9GAMM</name>
<keyword evidence="2 4" id="KW-0645">Protease</keyword>
<dbReference type="PRINTS" id="PR00722">
    <property type="entry name" value="CHYMOTRYPSIN"/>
</dbReference>
<dbReference type="PROSITE" id="PS00134">
    <property type="entry name" value="TRYPSIN_HIS"/>
    <property type="match status" value="1"/>
</dbReference>
<keyword evidence="1" id="KW-1015">Disulfide bond</keyword>
<dbReference type="SMART" id="SM00020">
    <property type="entry name" value="Tryp_SPc"/>
    <property type="match status" value="1"/>
</dbReference>
<accession>A0A5M8FKH1</accession>
<dbReference type="FunFam" id="2.40.10.10:FF:000002">
    <property type="entry name" value="Transmembrane protease serine"/>
    <property type="match status" value="1"/>
</dbReference>
<protein>
    <submittedName>
        <fullName evidence="4">Serine protease</fullName>
    </submittedName>
</protein>
<dbReference type="FunFam" id="2.40.10.10:FF:000068">
    <property type="entry name" value="transmembrane protease serine 2"/>
    <property type="match status" value="1"/>
</dbReference>
<evidence type="ECO:0000256" key="1">
    <source>
        <dbReference type="ARBA" id="ARBA00023157"/>
    </source>
</evidence>
<dbReference type="AlphaFoldDB" id="A0A5M8FKH1"/>
<organism evidence="4 5">
    <name type="scientific">Thiohalocapsa marina</name>
    <dbReference type="NCBI Taxonomy" id="424902"/>
    <lineage>
        <taxon>Bacteria</taxon>
        <taxon>Pseudomonadati</taxon>
        <taxon>Pseudomonadota</taxon>
        <taxon>Gammaproteobacteria</taxon>
        <taxon>Chromatiales</taxon>
        <taxon>Chromatiaceae</taxon>
        <taxon>Thiohalocapsa</taxon>
    </lineage>
</organism>
<dbReference type="InterPro" id="IPR001254">
    <property type="entry name" value="Trypsin_dom"/>
</dbReference>
<proteinExistence type="predicted"/>
<dbReference type="OrthoDB" id="9813836at2"/>
<dbReference type="GO" id="GO:0006508">
    <property type="term" value="P:proteolysis"/>
    <property type="evidence" value="ECO:0007669"/>
    <property type="project" value="UniProtKB-KW"/>
</dbReference>
<keyword evidence="2" id="KW-0720">Serine protease</keyword>
<evidence type="ECO:0000313" key="5">
    <source>
        <dbReference type="Proteomes" id="UP000322981"/>
    </source>
</evidence>
<dbReference type="InterPro" id="IPR018114">
    <property type="entry name" value="TRYPSIN_HIS"/>
</dbReference>
<keyword evidence="2" id="KW-0378">Hydrolase</keyword>
<dbReference type="GO" id="GO:0004252">
    <property type="term" value="F:serine-type endopeptidase activity"/>
    <property type="evidence" value="ECO:0007669"/>
    <property type="project" value="InterPro"/>
</dbReference>
<dbReference type="InterPro" id="IPR001314">
    <property type="entry name" value="Peptidase_S1A"/>
</dbReference>
<evidence type="ECO:0000259" key="3">
    <source>
        <dbReference type="PROSITE" id="PS50240"/>
    </source>
</evidence>